<dbReference type="Proteomes" id="UP000054270">
    <property type="component" value="Unassembled WGS sequence"/>
</dbReference>
<dbReference type="AlphaFoldDB" id="A0A0D2LG37"/>
<gene>
    <name evidence="1" type="ORF">HYPSUDRAFT_279048</name>
</gene>
<reference evidence="2" key="1">
    <citation type="submission" date="2014-04" db="EMBL/GenBank/DDBJ databases">
        <title>Evolutionary Origins and Diversification of the Mycorrhizal Mutualists.</title>
        <authorList>
            <consortium name="DOE Joint Genome Institute"/>
            <consortium name="Mycorrhizal Genomics Consortium"/>
            <person name="Kohler A."/>
            <person name="Kuo A."/>
            <person name="Nagy L.G."/>
            <person name="Floudas D."/>
            <person name="Copeland A."/>
            <person name="Barry K.W."/>
            <person name="Cichocki N."/>
            <person name="Veneault-Fourrey C."/>
            <person name="LaButti K."/>
            <person name="Lindquist E.A."/>
            <person name="Lipzen A."/>
            <person name="Lundell T."/>
            <person name="Morin E."/>
            <person name="Murat C."/>
            <person name="Riley R."/>
            <person name="Ohm R."/>
            <person name="Sun H."/>
            <person name="Tunlid A."/>
            <person name="Henrissat B."/>
            <person name="Grigoriev I.V."/>
            <person name="Hibbett D.S."/>
            <person name="Martin F."/>
        </authorList>
    </citation>
    <scope>NUCLEOTIDE SEQUENCE [LARGE SCALE GENOMIC DNA]</scope>
    <source>
        <strain evidence="2">FD-334 SS-4</strain>
    </source>
</reference>
<organism evidence="1 2">
    <name type="scientific">Hypholoma sublateritium (strain FD-334 SS-4)</name>
    <dbReference type="NCBI Taxonomy" id="945553"/>
    <lineage>
        <taxon>Eukaryota</taxon>
        <taxon>Fungi</taxon>
        <taxon>Dikarya</taxon>
        <taxon>Basidiomycota</taxon>
        <taxon>Agaricomycotina</taxon>
        <taxon>Agaricomycetes</taxon>
        <taxon>Agaricomycetidae</taxon>
        <taxon>Agaricales</taxon>
        <taxon>Agaricineae</taxon>
        <taxon>Strophariaceae</taxon>
        <taxon>Hypholoma</taxon>
    </lineage>
</organism>
<dbReference type="EMBL" id="KN817527">
    <property type="protein sequence ID" value="KJA26577.1"/>
    <property type="molecule type" value="Genomic_DNA"/>
</dbReference>
<evidence type="ECO:0000313" key="1">
    <source>
        <dbReference type="EMBL" id="KJA26577.1"/>
    </source>
</evidence>
<protein>
    <submittedName>
        <fullName evidence="1">Uncharacterized protein</fullName>
    </submittedName>
</protein>
<accession>A0A0D2LG37</accession>
<sequence length="484" mass="52261">MGGPDGQSRALSCRGKLVLQAHRRQVRLSAEKRLPGEFPSCYVGFNFLPGSSRNYQLTTNKSGLCISNGIAVNWAQDLVFRTWMNRLGAPARAVVQPTTLARIRDLVRARTHSRAEDLGGAVARLGPFCTVTVECTDYPRPGGWAWRAAVVHAALRASLDTLTTLSLCVPLEVVSAFLPPALPRLHTLVVRLFTLPVVFAAVPDPRALRVAEAHMGAFVARHTGSLRSLDFSMPPIYVEWFLGPPRVIEHYVVDVARVLCAVPPAPQLTAVALSILSTAPAASLPPIAEFLTTHRSTLRALALTVGRSYAQWSPAEAATTPALLGALRLPQLADLSIRCTGTAWPADAALEAAVCTRRSPPWAFTASPSERAARASSPAPACAGWSSRWRCSRRACCAYSRTTCPCCTARTSIRSGGVSARGPMTRLGSAVLGRSTRCAVFVLRYGVQSVQKMKSHIIFGNPYRFGLIPLICQSFTTFYKEVSV</sequence>
<name>A0A0D2LG37_HYPSF</name>
<proteinExistence type="predicted"/>
<keyword evidence="2" id="KW-1185">Reference proteome</keyword>
<evidence type="ECO:0000313" key="2">
    <source>
        <dbReference type="Proteomes" id="UP000054270"/>
    </source>
</evidence>